<dbReference type="Proteomes" id="UP001597173">
    <property type="component" value="Unassembled WGS sequence"/>
</dbReference>
<comment type="caution">
    <text evidence="1">The sequence shown here is derived from an EMBL/GenBank/DDBJ whole genome shotgun (WGS) entry which is preliminary data.</text>
</comment>
<accession>A0ABW3YYC9</accession>
<keyword evidence="2" id="KW-1185">Reference proteome</keyword>
<reference evidence="2" key="1">
    <citation type="journal article" date="2019" name="Int. J. Syst. Evol. Microbiol.">
        <title>The Global Catalogue of Microorganisms (GCM) 10K type strain sequencing project: providing services to taxonomists for standard genome sequencing and annotation.</title>
        <authorList>
            <consortium name="The Broad Institute Genomics Platform"/>
            <consortium name="The Broad Institute Genome Sequencing Center for Infectious Disease"/>
            <person name="Wu L."/>
            <person name="Ma J."/>
        </authorList>
    </citation>
    <scope>NUCLEOTIDE SEQUENCE [LARGE SCALE GENOMIC DNA]</scope>
    <source>
        <strain evidence="2">CCUG 55609</strain>
    </source>
</reference>
<dbReference type="RefSeq" id="WP_369986444.1">
    <property type="nucleotide sequence ID" value="NZ_JBHEEW010000009.1"/>
</dbReference>
<name>A0ABW3YYC9_MYCRA</name>
<gene>
    <name evidence="1" type="ORF">ACFQ33_13390</name>
</gene>
<evidence type="ECO:0000313" key="1">
    <source>
        <dbReference type="EMBL" id="MFD1328884.1"/>
    </source>
</evidence>
<sequence length="80" mass="9219">MQIRILGEMSLAELRQALFETLHEIEDEYRLRHSFGAVLFINPTDGLGEKIVARNKLGRRVEKVTKKGAYRSAADEYDPR</sequence>
<organism evidence="1 2">
    <name type="scientific">Mycoplana ramosa</name>
    <name type="common">Mycoplana bullata</name>
    <dbReference type="NCBI Taxonomy" id="40837"/>
    <lineage>
        <taxon>Bacteria</taxon>
        <taxon>Pseudomonadati</taxon>
        <taxon>Pseudomonadota</taxon>
        <taxon>Alphaproteobacteria</taxon>
        <taxon>Hyphomicrobiales</taxon>
        <taxon>Rhizobiaceae</taxon>
        <taxon>Mycoplana</taxon>
    </lineage>
</organism>
<evidence type="ECO:0000313" key="2">
    <source>
        <dbReference type="Proteomes" id="UP001597173"/>
    </source>
</evidence>
<protein>
    <submittedName>
        <fullName evidence="1">Uncharacterized protein</fullName>
    </submittedName>
</protein>
<proteinExistence type="predicted"/>
<dbReference type="EMBL" id="JBHTNF010000007">
    <property type="protein sequence ID" value="MFD1328884.1"/>
    <property type="molecule type" value="Genomic_DNA"/>
</dbReference>